<dbReference type="Pfam" id="PF01234">
    <property type="entry name" value="NNMT_PNMT_TEMT"/>
    <property type="match status" value="1"/>
</dbReference>
<dbReference type="STRING" id="1802283.A3H71_02780"/>
<sequence>MQNHSPTSKSKLAEDKAHFNSSFEAREYLKNYYVHIDSAMIRKYVLQRSAASETARIMIHLAEAAVPEIRSMFNSPPVILELGGGPTLYQLFGICDVAKEIHFTDFLEDNLREIRKWLQKSKGAFDWSQYAATAIMLQRDDAKANSKEIFRLEDHLRKKITKVAHCDIFLPDLGIRRKSYDVINTHFVAESATSSKQAWKRAIGNICRKLSSGGCLSCRRCLGRVVLTAFWARNFLPLKFMNLTYAASWKPTVFARLKLV</sequence>
<dbReference type="Proteomes" id="UP000179052">
    <property type="component" value="Unassembled WGS sequence"/>
</dbReference>
<dbReference type="GO" id="GO:0005829">
    <property type="term" value="C:cytosol"/>
    <property type="evidence" value="ECO:0007669"/>
    <property type="project" value="TreeGrafter"/>
</dbReference>
<dbReference type="Gene3D" id="3.40.50.150">
    <property type="entry name" value="Vaccinia Virus protein VP39"/>
    <property type="match status" value="1"/>
</dbReference>
<evidence type="ECO:0000256" key="2">
    <source>
        <dbReference type="ARBA" id="ARBA00022679"/>
    </source>
</evidence>
<keyword evidence="1" id="KW-0489">Methyltransferase</keyword>
<dbReference type="AlphaFoldDB" id="A0A1G2LHN9"/>
<keyword evidence="2" id="KW-0808">Transferase</keyword>
<proteinExistence type="predicted"/>
<evidence type="ECO:0000256" key="3">
    <source>
        <dbReference type="ARBA" id="ARBA00022691"/>
    </source>
</evidence>
<protein>
    <recommendedName>
        <fullName evidence="6">Histidine-specific methyltransferase SAM-dependent domain-containing protein</fullName>
    </recommendedName>
</protein>
<dbReference type="InterPro" id="IPR029063">
    <property type="entry name" value="SAM-dependent_MTases_sf"/>
</dbReference>
<dbReference type="PANTHER" id="PTHR10867">
    <property type="entry name" value="NNMT/PNMT/TEMT FAMILY MEMBER"/>
    <property type="match status" value="1"/>
</dbReference>
<evidence type="ECO:0000313" key="4">
    <source>
        <dbReference type="EMBL" id="OHA11135.1"/>
    </source>
</evidence>
<organism evidence="4 5">
    <name type="scientific">Candidatus Sungbacteria bacterium RIFCSPLOWO2_02_FULL_48_13b</name>
    <dbReference type="NCBI Taxonomy" id="1802283"/>
    <lineage>
        <taxon>Bacteria</taxon>
        <taxon>Candidatus Sungiibacteriota</taxon>
    </lineage>
</organism>
<dbReference type="PROSITE" id="PS51681">
    <property type="entry name" value="SAM_MT_NNMT_PNMT_TEMT"/>
    <property type="match status" value="1"/>
</dbReference>
<gene>
    <name evidence="4" type="ORF">A3H71_02780</name>
</gene>
<evidence type="ECO:0008006" key="6">
    <source>
        <dbReference type="Google" id="ProtNLM"/>
    </source>
</evidence>
<evidence type="ECO:0000256" key="1">
    <source>
        <dbReference type="ARBA" id="ARBA00022603"/>
    </source>
</evidence>
<reference evidence="4 5" key="1">
    <citation type="journal article" date="2016" name="Nat. Commun.">
        <title>Thousands of microbial genomes shed light on interconnected biogeochemical processes in an aquifer system.</title>
        <authorList>
            <person name="Anantharaman K."/>
            <person name="Brown C.T."/>
            <person name="Hug L.A."/>
            <person name="Sharon I."/>
            <person name="Castelle C.J."/>
            <person name="Probst A.J."/>
            <person name="Thomas B.C."/>
            <person name="Singh A."/>
            <person name="Wilkins M.J."/>
            <person name="Karaoz U."/>
            <person name="Brodie E.L."/>
            <person name="Williams K.H."/>
            <person name="Hubbard S.S."/>
            <person name="Banfield J.F."/>
        </authorList>
    </citation>
    <scope>NUCLEOTIDE SEQUENCE [LARGE SCALE GENOMIC DNA]</scope>
</reference>
<dbReference type="SUPFAM" id="SSF53335">
    <property type="entry name" value="S-adenosyl-L-methionine-dependent methyltransferases"/>
    <property type="match status" value="1"/>
</dbReference>
<dbReference type="GO" id="GO:0032259">
    <property type="term" value="P:methylation"/>
    <property type="evidence" value="ECO:0007669"/>
    <property type="project" value="UniProtKB-KW"/>
</dbReference>
<dbReference type="EMBL" id="MHQV01000013">
    <property type="protein sequence ID" value="OHA11135.1"/>
    <property type="molecule type" value="Genomic_DNA"/>
</dbReference>
<evidence type="ECO:0000313" key="5">
    <source>
        <dbReference type="Proteomes" id="UP000179052"/>
    </source>
</evidence>
<dbReference type="PANTHER" id="PTHR10867:SF17">
    <property type="entry name" value="NICOTINAMIDE N-METHYLTRANSFERASE"/>
    <property type="match status" value="1"/>
</dbReference>
<name>A0A1G2LHN9_9BACT</name>
<comment type="caution">
    <text evidence="4">The sequence shown here is derived from an EMBL/GenBank/DDBJ whole genome shotgun (WGS) entry which is preliminary data.</text>
</comment>
<accession>A0A1G2LHN9</accession>
<dbReference type="GO" id="GO:0008170">
    <property type="term" value="F:N-methyltransferase activity"/>
    <property type="evidence" value="ECO:0007669"/>
    <property type="project" value="TreeGrafter"/>
</dbReference>
<keyword evidence="3" id="KW-0949">S-adenosyl-L-methionine</keyword>
<dbReference type="InterPro" id="IPR000940">
    <property type="entry name" value="NNMT_TEMT_trans"/>
</dbReference>